<dbReference type="Gene3D" id="3.30.1240.10">
    <property type="match status" value="1"/>
</dbReference>
<dbReference type="RefSeq" id="WP_036062693.1">
    <property type="nucleotide sequence ID" value="NZ_CP011102.1"/>
</dbReference>
<name>A0A1S7FWV7_9LIST</name>
<dbReference type="NCBIfam" id="TIGR01484">
    <property type="entry name" value="HAD-SF-IIB"/>
    <property type="match status" value="1"/>
</dbReference>
<evidence type="ECO:0000313" key="4">
    <source>
        <dbReference type="Proteomes" id="UP000564536"/>
    </source>
</evidence>
<evidence type="ECO:0000313" key="2">
    <source>
        <dbReference type="EMBL" id="MBC1499218.1"/>
    </source>
</evidence>
<dbReference type="GO" id="GO:0005829">
    <property type="term" value="C:cytosol"/>
    <property type="evidence" value="ECO:0007669"/>
    <property type="project" value="TreeGrafter"/>
</dbReference>
<dbReference type="EMBL" id="JAARRL010000002">
    <property type="protein sequence ID" value="MBC1499218.1"/>
    <property type="molecule type" value="Genomic_DNA"/>
</dbReference>
<protein>
    <submittedName>
        <fullName evidence="2">Cof-type HAD-IIB family hydrolase</fullName>
    </submittedName>
    <submittedName>
        <fullName evidence="1">HAD family hydrolase</fullName>
    </submittedName>
</protein>
<dbReference type="Proteomes" id="UP000223060">
    <property type="component" value="Chromosome"/>
</dbReference>
<reference evidence="3" key="2">
    <citation type="submission" date="2015-03" db="EMBL/GenBank/DDBJ databases">
        <authorList>
            <person name="Ferrari E."/>
            <person name="Walter M.C."/>
            <person name="Huptas C."/>
            <person name="Scherer S."/>
            <person name="Mueller-Herbst S."/>
        </authorList>
    </citation>
    <scope>NUCLEOTIDE SEQUENCE [LARGE SCALE GENOMIC DNA]</scope>
    <source>
        <strain evidence="3">LWP01</strain>
    </source>
</reference>
<dbReference type="GO" id="GO:0016791">
    <property type="term" value="F:phosphatase activity"/>
    <property type="evidence" value="ECO:0007669"/>
    <property type="project" value="TreeGrafter"/>
</dbReference>
<keyword evidence="1" id="KW-0378">Hydrolase</keyword>
<dbReference type="Proteomes" id="UP000564536">
    <property type="component" value="Unassembled WGS sequence"/>
</dbReference>
<dbReference type="NCBIfam" id="TIGR00099">
    <property type="entry name" value="Cof-subfamily"/>
    <property type="match status" value="1"/>
</dbReference>
<dbReference type="SUPFAM" id="SSF56784">
    <property type="entry name" value="HAD-like"/>
    <property type="match status" value="1"/>
</dbReference>
<dbReference type="CDD" id="cd07516">
    <property type="entry name" value="HAD_Pase"/>
    <property type="match status" value="1"/>
</dbReference>
<dbReference type="InterPro" id="IPR036412">
    <property type="entry name" value="HAD-like_sf"/>
</dbReference>
<dbReference type="SFLD" id="SFLDG01140">
    <property type="entry name" value="C2.B:_Phosphomannomutase_and_P"/>
    <property type="match status" value="1"/>
</dbReference>
<gene>
    <name evidence="2" type="ORF">HB943_01295</name>
    <name evidence="1" type="ORF">UE46_13410</name>
</gene>
<evidence type="ECO:0000313" key="1">
    <source>
        <dbReference type="EMBL" id="AQY51926.1"/>
    </source>
</evidence>
<sequence length="269" mass="30165">MTKKLIVLDLDGTALKSDQTISDRTKKALANAREQGHEVMIATGRPYRMSHMYYYELGLDTPIVNFNGAVFHHPRDIKFSNAYHQAIDLKTARELLDFSTNYALDNIAAEVQDSVFLRERNNSVPDMFQQGKENVFIGDLRNTITTDPTSLLFFASQEMLQEISSHMDTRLSNIVTYRNWGAEWPAMEMTKFGVHKAVGVQAASRYLGIDRKDIIAFGDEDNDLEMIDYAGVGVAMGNAIDPLKNVANTVTLSNEEDGIAIYLEENLGV</sequence>
<dbReference type="InterPro" id="IPR006379">
    <property type="entry name" value="HAD-SF_hydro_IIB"/>
</dbReference>
<dbReference type="EMBL" id="CP011102">
    <property type="protein sequence ID" value="AQY51926.1"/>
    <property type="molecule type" value="Genomic_DNA"/>
</dbReference>
<dbReference type="PANTHER" id="PTHR10000:SF23">
    <property type="entry name" value="5-AMINO-6-(5-PHOSPHO-D-RIBITYLAMINO)URACIL PHOSPHATASE YITU"/>
    <property type="match status" value="1"/>
</dbReference>
<dbReference type="InterPro" id="IPR023214">
    <property type="entry name" value="HAD_sf"/>
</dbReference>
<dbReference type="KEGG" id="lwi:UE46_13410"/>
<dbReference type="SFLD" id="SFLDS00003">
    <property type="entry name" value="Haloacid_Dehalogenase"/>
    <property type="match status" value="1"/>
</dbReference>
<keyword evidence="3" id="KW-1185">Reference proteome</keyword>
<evidence type="ECO:0000313" key="3">
    <source>
        <dbReference type="Proteomes" id="UP000223060"/>
    </source>
</evidence>
<organism evidence="1 3">
    <name type="scientific">Listeria weihenstephanensis</name>
    <dbReference type="NCBI Taxonomy" id="1006155"/>
    <lineage>
        <taxon>Bacteria</taxon>
        <taxon>Bacillati</taxon>
        <taxon>Bacillota</taxon>
        <taxon>Bacilli</taxon>
        <taxon>Bacillales</taxon>
        <taxon>Listeriaceae</taxon>
        <taxon>Listeria</taxon>
    </lineage>
</organism>
<reference evidence="1" key="1">
    <citation type="submission" date="2015-03" db="EMBL/GenBank/DDBJ databases">
        <authorList>
            <person name="Murphy D."/>
        </authorList>
    </citation>
    <scope>NUCLEOTIDE SEQUENCE [LARGE SCALE GENOMIC DNA]</scope>
    <source>
        <strain evidence="1">WS 4560</strain>
    </source>
</reference>
<reference evidence="2 4" key="3">
    <citation type="submission" date="2020-03" db="EMBL/GenBank/DDBJ databases">
        <title>Soil Listeria distribution.</title>
        <authorList>
            <person name="Liao J."/>
            <person name="Wiedmann M."/>
        </authorList>
    </citation>
    <scope>NUCLEOTIDE SEQUENCE [LARGE SCALE GENOMIC DNA]</scope>
    <source>
        <strain evidence="2 4">FSL L7-1523</strain>
    </source>
</reference>
<dbReference type="Gene3D" id="3.40.50.1000">
    <property type="entry name" value="HAD superfamily/HAD-like"/>
    <property type="match status" value="1"/>
</dbReference>
<dbReference type="Pfam" id="PF08282">
    <property type="entry name" value="Hydrolase_3"/>
    <property type="match status" value="1"/>
</dbReference>
<accession>A0A1S7FWV7</accession>
<proteinExistence type="predicted"/>
<dbReference type="PANTHER" id="PTHR10000">
    <property type="entry name" value="PHOSPHOSERINE PHOSPHATASE"/>
    <property type="match status" value="1"/>
</dbReference>
<dbReference type="AlphaFoldDB" id="A0A1S7FWV7"/>
<dbReference type="InterPro" id="IPR000150">
    <property type="entry name" value="Cof"/>
</dbReference>
<dbReference type="GO" id="GO:0000287">
    <property type="term" value="F:magnesium ion binding"/>
    <property type="evidence" value="ECO:0007669"/>
    <property type="project" value="TreeGrafter"/>
</dbReference>